<keyword evidence="3" id="KW-1185">Reference proteome</keyword>
<feature type="transmembrane region" description="Helical" evidence="1">
    <location>
        <begin position="189"/>
        <end position="208"/>
    </location>
</feature>
<feature type="transmembrane region" description="Helical" evidence="1">
    <location>
        <begin position="388"/>
        <end position="407"/>
    </location>
</feature>
<dbReference type="RefSeq" id="WP_344302871.1">
    <property type="nucleotide sequence ID" value="NZ_BAAAQQ010000004.1"/>
</dbReference>
<feature type="transmembrane region" description="Helical" evidence="1">
    <location>
        <begin position="78"/>
        <end position="96"/>
    </location>
</feature>
<feature type="transmembrane region" description="Helical" evidence="1">
    <location>
        <begin position="29"/>
        <end position="49"/>
    </location>
</feature>
<feature type="transmembrane region" description="Helical" evidence="1">
    <location>
        <begin position="250"/>
        <end position="269"/>
    </location>
</feature>
<reference evidence="2 3" key="1">
    <citation type="journal article" date="2019" name="Int. J. Syst. Evol. Microbiol.">
        <title>The Global Catalogue of Microorganisms (GCM) 10K type strain sequencing project: providing services to taxonomists for standard genome sequencing and annotation.</title>
        <authorList>
            <consortium name="The Broad Institute Genomics Platform"/>
            <consortium name="The Broad Institute Genome Sequencing Center for Infectious Disease"/>
            <person name="Wu L."/>
            <person name="Ma J."/>
        </authorList>
    </citation>
    <scope>NUCLEOTIDE SEQUENCE [LARGE SCALE GENOMIC DNA]</scope>
    <source>
        <strain evidence="2 3">JCM 16021</strain>
    </source>
</reference>
<evidence type="ECO:0008006" key="4">
    <source>
        <dbReference type="Google" id="ProtNLM"/>
    </source>
</evidence>
<evidence type="ECO:0000256" key="1">
    <source>
        <dbReference type="SAM" id="Phobius"/>
    </source>
</evidence>
<feature type="transmembrane region" description="Helical" evidence="1">
    <location>
        <begin position="295"/>
        <end position="317"/>
    </location>
</feature>
<evidence type="ECO:0000313" key="3">
    <source>
        <dbReference type="Proteomes" id="UP001500575"/>
    </source>
</evidence>
<feature type="transmembrane region" description="Helical" evidence="1">
    <location>
        <begin position="329"/>
        <end position="347"/>
    </location>
</feature>
<evidence type="ECO:0000313" key="2">
    <source>
        <dbReference type="EMBL" id="GAA2119983.1"/>
    </source>
</evidence>
<gene>
    <name evidence="2" type="ORF">GCM10009843_13120</name>
</gene>
<dbReference type="Proteomes" id="UP001500575">
    <property type="component" value="Unassembled WGS sequence"/>
</dbReference>
<feature type="transmembrane region" description="Helical" evidence="1">
    <location>
        <begin position="108"/>
        <end position="129"/>
    </location>
</feature>
<dbReference type="EMBL" id="BAAAQQ010000004">
    <property type="protein sequence ID" value="GAA2119983.1"/>
    <property type="molecule type" value="Genomic_DNA"/>
</dbReference>
<keyword evidence="1" id="KW-1133">Transmembrane helix</keyword>
<accession>A0ABN2Y086</accession>
<proteinExistence type="predicted"/>
<keyword evidence="1" id="KW-0812">Transmembrane</keyword>
<keyword evidence="1" id="KW-0472">Membrane</keyword>
<name>A0ABN2Y086_9ACTN</name>
<comment type="caution">
    <text evidence="2">The sequence shown here is derived from an EMBL/GenBank/DDBJ whole genome shotgun (WGS) entry which is preliminary data.</text>
</comment>
<sequence>MNVPGRYSDHWVLAHGIGGAKDLPLPTELAIAGAVAALTVSFTVLVVAWREPRYDAATSGRPAPAWLAGVVDSTAFRVALRAVGMLLFVYTAWVAVFGEDLLTNPFFGMFYVLLWVGLVPASVLLGPVWKAVSPVRTINLLFARLTGGDASRGLWEYPRRLGYWPAAVGLLAFVWLELVYPHSTELGPVRLWCAVYVAAMLLGGALWGDDFYERGDPFEVYSTLSSKLSVWGRRGDLLVVRSPLANLDTVVVRPGLVAVVAVLFGSTAYDSFQDSQPWVRLTNDHLEYAQLLNHAALLGFCVGVGLILAAGSMLTGVGPEQSRRALPDLFAHSVVPIIVGYVVAHYLSYLVETGQDTIIKMSDPMGDGSNLLGTGDWKVNFWLSYHPTLLATTKVVAVVVGHILGVVAAHDRAIRLLPKRHQVTGQLSMLVAMIVFTAGGLYLLFAA</sequence>
<feature type="transmembrane region" description="Helical" evidence="1">
    <location>
        <begin position="161"/>
        <end position="183"/>
    </location>
</feature>
<protein>
    <recommendedName>
        <fullName evidence="4">Fenitrothion hydrolase</fullName>
    </recommendedName>
</protein>
<feature type="transmembrane region" description="Helical" evidence="1">
    <location>
        <begin position="427"/>
        <end position="445"/>
    </location>
</feature>
<organism evidence="2 3">
    <name type="scientific">Nocardioides bigeumensis</name>
    <dbReference type="NCBI Taxonomy" id="433657"/>
    <lineage>
        <taxon>Bacteria</taxon>
        <taxon>Bacillati</taxon>
        <taxon>Actinomycetota</taxon>
        <taxon>Actinomycetes</taxon>
        <taxon>Propionibacteriales</taxon>
        <taxon>Nocardioidaceae</taxon>
        <taxon>Nocardioides</taxon>
    </lineage>
</organism>